<dbReference type="PANTHER" id="PTHR38767:SF1">
    <property type="entry name" value="DNA POLYMERASE III SUBUNIT CHI"/>
    <property type="match status" value="1"/>
</dbReference>
<reference evidence="1 2" key="1">
    <citation type="journal article" date="2014" name="Appl. Environ. Microbiol.">
        <title>Genomic features of a bumble bee symbiont reflect its host environment.</title>
        <authorList>
            <person name="Martinson V.G."/>
            <person name="Magoc T."/>
            <person name="Koch H."/>
            <person name="Salzberg S.L."/>
            <person name="Moran N.A."/>
        </authorList>
    </citation>
    <scope>NUCLEOTIDE SEQUENCE [LARGE SCALE GENOMIC DNA]</scope>
    <source>
        <strain evidence="1 2">Bimp</strain>
    </source>
</reference>
<dbReference type="Pfam" id="PF04364">
    <property type="entry name" value="DNA_pol3_chi"/>
    <property type="match status" value="1"/>
</dbReference>
<gene>
    <name evidence="1" type="ORF">O970_06860</name>
</gene>
<evidence type="ECO:0000313" key="1">
    <source>
        <dbReference type="EMBL" id="TEA26775.1"/>
    </source>
</evidence>
<dbReference type="Gene3D" id="3.40.50.10110">
    <property type="entry name" value="DNA polymerase III subunit chi"/>
    <property type="match status" value="1"/>
</dbReference>
<sequence length="161" mass="18585">MKKVLFYLFSQSGKSYQIEQGETILAHEYLACQKALIAWQKRQRVLIACQSQIQAEKIDEFLWQLDTAHFLPHNLAGEGPRGGAPVEICWPERRATGARQLLINLQEQVAEFSAMYQDIIDFVPFDEAEKQLARERYKAYKNIGFHLKTIPVEIDESESLI</sequence>
<dbReference type="AlphaFoldDB" id="A0AB94IBJ3"/>
<dbReference type="GO" id="GO:0003677">
    <property type="term" value="F:DNA binding"/>
    <property type="evidence" value="ECO:0007669"/>
    <property type="project" value="InterPro"/>
</dbReference>
<organism evidence="1 2">
    <name type="scientific">Candidatus Schmidhempelia bombi str. Bimp</name>
    <dbReference type="NCBI Taxonomy" id="1387197"/>
    <lineage>
        <taxon>Bacteria</taxon>
        <taxon>Pseudomonadati</taxon>
        <taxon>Pseudomonadota</taxon>
        <taxon>Gammaproteobacteria</taxon>
        <taxon>Orbales</taxon>
        <taxon>Orbaceae</taxon>
        <taxon>Candidatus Schmidhempelia</taxon>
    </lineage>
</organism>
<dbReference type="Proteomes" id="UP000506160">
    <property type="component" value="Unassembled WGS sequence"/>
</dbReference>
<dbReference type="EMBL" id="AWGA01000065">
    <property type="protein sequence ID" value="TEA26775.1"/>
    <property type="molecule type" value="Genomic_DNA"/>
</dbReference>
<dbReference type="GO" id="GO:0032298">
    <property type="term" value="P:positive regulation of DNA-templated DNA replication initiation"/>
    <property type="evidence" value="ECO:0007669"/>
    <property type="project" value="TreeGrafter"/>
</dbReference>
<dbReference type="SUPFAM" id="SSF102400">
    <property type="entry name" value="DNA polymerase III chi subunit"/>
    <property type="match status" value="1"/>
</dbReference>
<evidence type="ECO:0000313" key="2">
    <source>
        <dbReference type="Proteomes" id="UP000506160"/>
    </source>
</evidence>
<dbReference type="GO" id="GO:0003887">
    <property type="term" value="F:DNA-directed DNA polymerase activity"/>
    <property type="evidence" value="ECO:0007669"/>
    <property type="project" value="InterPro"/>
</dbReference>
<name>A0AB94IBJ3_9GAMM</name>
<proteinExistence type="predicted"/>
<dbReference type="RefSeq" id="WP_024496381.1">
    <property type="nucleotide sequence ID" value="NZ_AWGA01000065.1"/>
</dbReference>
<dbReference type="GO" id="GO:0006260">
    <property type="term" value="P:DNA replication"/>
    <property type="evidence" value="ECO:0007669"/>
    <property type="project" value="InterPro"/>
</dbReference>
<keyword evidence="2" id="KW-1185">Reference proteome</keyword>
<dbReference type="InterPro" id="IPR036768">
    <property type="entry name" value="PolIII_chi_sf"/>
</dbReference>
<accession>A0AB94IBJ3</accession>
<dbReference type="InterPro" id="IPR007459">
    <property type="entry name" value="DNA_pol3_chi"/>
</dbReference>
<protein>
    <submittedName>
        <fullName evidence="1">DNA polymerase III subunit chi</fullName>
    </submittedName>
</protein>
<dbReference type="PANTHER" id="PTHR38767">
    <property type="entry name" value="DNA POLYMERASE III SUBUNIT CHI"/>
    <property type="match status" value="1"/>
</dbReference>
<comment type="caution">
    <text evidence="1">The sequence shown here is derived from an EMBL/GenBank/DDBJ whole genome shotgun (WGS) entry which is preliminary data.</text>
</comment>